<dbReference type="Proteomes" id="UP000001203">
    <property type="component" value="Chromosome circular"/>
</dbReference>
<dbReference type="EMBL" id="CP000806">
    <property type="protein sequence ID" value="ACB53260.1"/>
    <property type="molecule type" value="Genomic_DNA"/>
</dbReference>
<proteinExistence type="predicted"/>
<reference evidence="1 2" key="1">
    <citation type="journal article" date="2008" name="Proc. Natl. Acad. Sci. U.S.A.">
        <title>The genome of Cyanothece 51142, a unicellular diazotrophic cyanobacterium important in the marine nitrogen cycle.</title>
        <authorList>
            <person name="Welsh E.A."/>
            <person name="Liberton M."/>
            <person name="Stoeckel J."/>
            <person name="Loh T."/>
            <person name="Elvitigala T."/>
            <person name="Wang C."/>
            <person name="Wollam A."/>
            <person name="Fulton R.S."/>
            <person name="Clifton S.W."/>
            <person name="Jacobs J.M."/>
            <person name="Aurora R."/>
            <person name="Ghosh B.K."/>
            <person name="Sherman L.A."/>
            <person name="Smith R.D."/>
            <person name="Wilson R.K."/>
            <person name="Pakrasi H.B."/>
        </authorList>
    </citation>
    <scope>NUCLEOTIDE SEQUENCE [LARGE SCALE GENOMIC DNA]</scope>
    <source>
        <strain evidence="2">ATCC 51142 / BH68</strain>
    </source>
</reference>
<accession>B1WPU5</accession>
<protein>
    <submittedName>
        <fullName evidence="1">Uncharacterized protein</fullName>
    </submittedName>
</protein>
<keyword evidence="2" id="KW-1185">Reference proteome</keyword>
<organism evidence="1 2">
    <name type="scientific">Crocosphaera subtropica (strain ATCC 51142 / BH68)</name>
    <name type="common">Cyanothece sp. (strain ATCC 51142)</name>
    <dbReference type="NCBI Taxonomy" id="43989"/>
    <lineage>
        <taxon>Bacteria</taxon>
        <taxon>Bacillati</taxon>
        <taxon>Cyanobacteriota</taxon>
        <taxon>Cyanophyceae</taxon>
        <taxon>Oscillatoriophycideae</taxon>
        <taxon>Chroococcales</taxon>
        <taxon>Aphanothecaceae</taxon>
        <taxon>Crocosphaera</taxon>
        <taxon>Crocosphaera subtropica</taxon>
    </lineage>
</organism>
<dbReference type="STRING" id="43989.cce_3912"/>
<name>B1WPU5_CROS5</name>
<evidence type="ECO:0000313" key="2">
    <source>
        <dbReference type="Proteomes" id="UP000001203"/>
    </source>
</evidence>
<sequence>MCFTYRNGKIRIFGVGYWRKGRKFYEQRNHLHE</sequence>
<dbReference type="HOGENOM" id="CLU_3381465_0_0_3"/>
<gene>
    <name evidence="1" type="ordered locus">cce_3912</name>
</gene>
<dbReference type="eggNOG" id="ENOG5030R33">
    <property type="taxonomic scope" value="Bacteria"/>
</dbReference>
<evidence type="ECO:0000313" key="1">
    <source>
        <dbReference type="EMBL" id="ACB53260.1"/>
    </source>
</evidence>
<dbReference type="AlphaFoldDB" id="B1WPU5"/>
<dbReference type="KEGG" id="cyt:cce_3912"/>